<evidence type="ECO:0000256" key="5">
    <source>
        <dbReference type="ARBA" id="ARBA00022679"/>
    </source>
</evidence>
<feature type="region of interest" description="Disordered" evidence="15">
    <location>
        <begin position="20"/>
        <end position="74"/>
    </location>
</feature>
<dbReference type="GO" id="GO:0036503">
    <property type="term" value="P:ERAD pathway"/>
    <property type="evidence" value="ECO:0000318"/>
    <property type="project" value="GO_Central"/>
</dbReference>
<reference evidence="19" key="2">
    <citation type="submission" date="2018-08" db="UniProtKB">
        <authorList>
            <consortium name="EnsemblPlants"/>
        </authorList>
    </citation>
    <scope>IDENTIFICATION</scope>
    <source>
        <strain evidence="19">Yugu1</strain>
    </source>
</reference>
<dbReference type="SUPFAM" id="SSF57850">
    <property type="entry name" value="RING/U-box"/>
    <property type="match status" value="1"/>
</dbReference>
<dbReference type="InterPro" id="IPR001841">
    <property type="entry name" value="Znf_RING"/>
</dbReference>
<dbReference type="InterPro" id="IPR011016">
    <property type="entry name" value="Znf_RING-CH"/>
</dbReference>
<feature type="transmembrane region" description="Helical" evidence="16">
    <location>
        <begin position="1017"/>
        <end position="1038"/>
    </location>
</feature>
<dbReference type="GO" id="GO:0005789">
    <property type="term" value="C:endoplasmic reticulum membrane"/>
    <property type="evidence" value="ECO:0000318"/>
    <property type="project" value="GO_Central"/>
</dbReference>
<feature type="transmembrane region" description="Helical" evidence="16">
    <location>
        <begin position="699"/>
        <end position="722"/>
    </location>
</feature>
<reference evidence="20" key="1">
    <citation type="journal article" date="2012" name="Nat. Biotechnol.">
        <title>Reference genome sequence of the model plant Setaria.</title>
        <authorList>
            <person name="Bennetzen J.L."/>
            <person name="Schmutz J."/>
            <person name="Wang H."/>
            <person name="Percifield R."/>
            <person name="Hawkins J."/>
            <person name="Pontaroli A.C."/>
            <person name="Estep M."/>
            <person name="Feng L."/>
            <person name="Vaughn J.N."/>
            <person name="Grimwood J."/>
            <person name="Jenkins J."/>
            <person name="Barry K."/>
            <person name="Lindquist E."/>
            <person name="Hellsten U."/>
            <person name="Deshpande S."/>
            <person name="Wang X."/>
            <person name="Wu X."/>
            <person name="Mitros T."/>
            <person name="Triplett J."/>
            <person name="Yang X."/>
            <person name="Ye C.Y."/>
            <person name="Mauro-Herrera M."/>
            <person name="Wang L."/>
            <person name="Li P."/>
            <person name="Sharma M."/>
            <person name="Sharma R."/>
            <person name="Ronald P.C."/>
            <person name="Panaud O."/>
            <person name="Kellogg E.A."/>
            <person name="Brutnell T.P."/>
            <person name="Doust A.N."/>
            <person name="Tuskan G.A."/>
            <person name="Rokhsar D."/>
            <person name="Devos K.M."/>
        </authorList>
    </citation>
    <scope>NUCLEOTIDE SEQUENCE [LARGE SCALE GENOMIC DNA]</scope>
    <source>
        <strain evidence="20">cv. Yugu1</strain>
    </source>
</reference>
<dbReference type="InParanoid" id="K3XUV0"/>
<feature type="transmembrane region" description="Helical" evidence="16">
    <location>
        <begin position="756"/>
        <end position="775"/>
    </location>
</feature>
<comment type="pathway">
    <text evidence="3">Protein modification; protein ubiquitination.</text>
</comment>
<dbReference type="SMART" id="SM00744">
    <property type="entry name" value="RINGv"/>
    <property type="match status" value="1"/>
</dbReference>
<dbReference type="InterPro" id="IPR013083">
    <property type="entry name" value="Znf_RING/FYVE/PHD"/>
</dbReference>
<feature type="domain" description="RING-type" evidence="17">
    <location>
        <begin position="194"/>
        <end position="241"/>
    </location>
</feature>
<evidence type="ECO:0000256" key="10">
    <source>
        <dbReference type="ARBA" id="ARBA00022833"/>
    </source>
</evidence>
<dbReference type="InterPro" id="IPR056521">
    <property type="entry name" value="MARCHF6-like_C"/>
</dbReference>
<keyword evidence="11 16" id="KW-1133">Transmembrane helix</keyword>
<evidence type="ECO:0000256" key="15">
    <source>
        <dbReference type="SAM" id="MobiDB-lite"/>
    </source>
</evidence>
<feature type="region of interest" description="Disordered" evidence="15">
    <location>
        <begin position="140"/>
        <end position="191"/>
    </location>
</feature>
<feature type="domain" description="RING-CH-type" evidence="18">
    <location>
        <begin position="186"/>
        <end position="247"/>
    </location>
</feature>
<feature type="transmembrane region" description="Helical" evidence="16">
    <location>
        <begin position="277"/>
        <end position="299"/>
    </location>
</feature>
<dbReference type="Gene3D" id="3.30.40.10">
    <property type="entry name" value="Zinc/RING finger domain, C3HC4 (zinc finger)"/>
    <property type="match status" value="1"/>
</dbReference>
<feature type="transmembrane region" description="Helical" evidence="16">
    <location>
        <begin position="1139"/>
        <end position="1162"/>
    </location>
</feature>
<dbReference type="FunCoup" id="K3XUV0">
    <property type="interactions" value="2792"/>
</dbReference>
<evidence type="ECO:0000256" key="9">
    <source>
        <dbReference type="ARBA" id="ARBA00022786"/>
    </source>
</evidence>
<keyword evidence="9" id="KW-0833">Ubl conjugation pathway</keyword>
<evidence type="ECO:0000256" key="12">
    <source>
        <dbReference type="ARBA" id="ARBA00023136"/>
    </source>
</evidence>
<evidence type="ECO:0000256" key="2">
    <source>
        <dbReference type="ARBA" id="ARBA00004141"/>
    </source>
</evidence>
<accession>K3XUV0</accession>
<evidence type="ECO:0000256" key="3">
    <source>
        <dbReference type="ARBA" id="ARBA00004906"/>
    </source>
</evidence>
<dbReference type="FunFam" id="3.30.40.10:FF:000288">
    <property type="entry name" value="Probable E3 ubiquitin ligase SUD1"/>
    <property type="match status" value="1"/>
</dbReference>
<feature type="transmembrane region" description="Helical" evidence="16">
    <location>
        <begin position="918"/>
        <end position="943"/>
    </location>
</feature>
<dbReference type="GO" id="GO:0061630">
    <property type="term" value="F:ubiquitin protein ligase activity"/>
    <property type="evidence" value="ECO:0007669"/>
    <property type="project" value="UniProtKB-EC"/>
</dbReference>
<keyword evidence="5" id="KW-0808">Transferase</keyword>
<keyword evidence="12 16" id="KW-0472">Membrane</keyword>
<organism evidence="19 20">
    <name type="scientific">Setaria italica</name>
    <name type="common">Foxtail millet</name>
    <name type="synonym">Panicum italicum</name>
    <dbReference type="NCBI Taxonomy" id="4555"/>
    <lineage>
        <taxon>Eukaryota</taxon>
        <taxon>Viridiplantae</taxon>
        <taxon>Streptophyta</taxon>
        <taxon>Embryophyta</taxon>
        <taxon>Tracheophyta</taxon>
        <taxon>Spermatophyta</taxon>
        <taxon>Magnoliopsida</taxon>
        <taxon>Liliopsida</taxon>
        <taxon>Poales</taxon>
        <taxon>Poaceae</taxon>
        <taxon>PACMAD clade</taxon>
        <taxon>Panicoideae</taxon>
        <taxon>Panicodae</taxon>
        <taxon>Paniceae</taxon>
        <taxon>Cenchrinae</taxon>
        <taxon>Setaria</taxon>
    </lineage>
</organism>
<comment type="subcellular location">
    <subcellularLocation>
        <location evidence="2">Membrane</location>
        <topology evidence="2">Multi-pass membrane protein</topology>
    </subcellularLocation>
</comment>
<protein>
    <recommendedName>
        <fullName evidence="4">RING-type E3 ubiquitin transferase</fullName>
        <ecNumber evidence="4">2.3.2.27</ecNumber>
    </recommendedName>
</protein>
<dbReference type="GO" id="GO:0008270">
    <property type="term" value="F:zinc ion binding"/>
    <property type="evidence" value="ECO:0007669"/>
    <property type="project" value="UniProtKB-KW"/>
</dbReference>
<feature type="transmembrane region" description="Helical" evidence="16">
    <location>
        <begin position="588"/>
        <end position="611"/>
    </location>
</feature>
<evidence type="ECO:0000256" key="16">
    <source>
        <dbReference type="SAM" id="Phobius"/>
    </source>
</evidence>
<dbReference type="PROSITE" id="PS50089">
    <property type="entry name" value="ZF_RING_2"/>
    <property type="match status" value="1"/>
</dbReference>
<dbReference type="EC" id="2.3.2.27" evidence="4"/>
<keyword evidence="7" id="KW-0479">Metal-binding</keyword>
<dbReference type="HOGENOM" id="CLU_006373_2_1_1"/>
<feature type="compositionally biased region" description="Acidic residues" evidence="15">
    <location>
        <begin position="181"/>
        <end position="191"/>
    </location>
</feature>
<dbReference type="Pfam" id="PF12906">
    <property type="entry name" value="RINGv"/>
    <property type="match status" value="1"/>
</dbReference>
<dbReference type="PANTHER" id="PTHR13145:SF0">
    <property type="entry name" value="E3 UBIQUITIN-PROTEIN LIGASE MARCHF6"/>
    <property type="match status" value="1"/>
</dbReference>
<feature type="transmembrane region" description="Helical" evidence="16">
    <location>
        <begin position="651"/>
        <end position="670"/>
    </location>
</feature>
<evidence type="ECO:0000259" key="18">
    <source>
        <dbReference type="PROSITE" id="PS51292"/>
    </source>
</evidence>
<dbReference type="EMBL" id="AGNK02002588">
    <property type="status" value="NOT_ANNOTATED_CDS"/>
    <property type="molecule type" value="Genomic_DNA"/>
</dbReference>
<dbReference type="OMA" id="WLHYSLV"/>
<keyword evidence="14" id="KW-0175">Coiled coil</keyword>
<evidence type="ECO:0000256" key="6">
    <source>
        <dbReference type="ARBA" id="ARBA00022692"/>
    </source>
</evidence>
<evidence type="ECO:0000259" key="17">
    <source>
        <dbReference type="PROSITE" id="PS50089"/>
    </source>
</evidence>
<evidence type="ECO:0000256" key="13">
    <source>
        <dbReference type="PROSITE-ProRule" id="PRU00175"/>
    </source>
</evidence>
<dbReference type="AlphaFoldDB" id="K3XUV0"/>
<feature type="region of interest" description="Disordered" evidence="15">
    <location>
        <begin position="888"/>
        <end position="909"/>
    </location>
</feature>
<dbReference type="Pfam" id="PF23113">
    <property type="entry name" value="MARCHF6_C"/>
    <property type="match status" value="1"/>
</dbReference>
<evidence type="ECO:0000256" key="1">
    <source>
        <dbReference type="ARBA" id="ARBA00000900"/>
    </source>
</evidence>
<name>K3XUV0_SETIT</name>
<dbReference type="STRING" id="4555.K3XUV0"/>
<dbReference type="PANTHER" id="PTHR13145">
    <property type="entry name" value="SSM4 PROTEIN"/>
    <property type="match status" value="1"/>
</dbReference>
<evidence type="ECO:0000256" key="11">
    <source>
        <dbReference type="ARBA" id="ARBA00022989"/>
    </source>
</evidence>
<dbReference type="Gramene" id="KQL11279">
    <property type="protein sequence ID" value="KQL11279"/>
    <property type="gene ID" value="SETIT_005707mg"/>
</dbReference>
<feature type="region of interest" description="Disordered" evidence="15">
    <location>
        <begin position="1221"/>
        <end position="1242"/>
    </location>
</feature>
<evidence type="ECO:0000256" key="4">
    <source>
        <dbReference type="ARBA" id="ARBA00012483"/>
    </source>
</evidence>
<evidence type="ECO:0000313" key="19">
    <source>
        <dbReference type="EnsemblPlants" id="KQL11279"/>
    </source>
</evidence>
<comment type="catalytic activity">
    <reaction evidence="1">
        <text>S-ubiquitinyl-[E2 ubiquitin-conjugating enzyme]-L-cysteine + [acceptor protein]-L-lysine = [E2 ubiquitin-conjugating enzyme]-L-cysteine + N(6)-ubiquitinyl-[acceptor protein]-L-lysine.</text>
        <dbReference type="EC" id="2.3.2.27"/>
    </reaction>
</comment>
<evidence type="ECO:0000313" key="20">
    <source>
        <dbReference type="Proteomes" id="UP000004995"/>
    </source>
</evidence>
<keyword evidence="8 13" id="KW-0863">Zinc-finger</keyword>
<feature type="coiled-coil region" evidence="14">
    <location>
        <begin position="406"/>
        <end position="440"/>
    </location>
</feature>
<feature type="transmembrane region" description="Helical" evidence="16">
    <location>
        <begin position="470"/>
        <end position="491"/>
    </location>
</feature>
<gene>
    <name evidence="19" type="primary">LOC101769615</name>
</gene>
<evidence type="ECO:0000256" key="7">
    <source>
        <dbReference type="ARBA" id="ARBA00022723"/>
    </source>
</evidence>
<dbReference type="PROSITE" id="PS51292">
    <property type="entry name" value="ZF_RING_CH"/>
    <property type="match status" value="1"/>
</dbReference>
<keyword evidence="6 16" id="KW-0812">Transmembrane</keyword>
<evidence type="ECO:0000256" key="8">
    <source>
        <dbReference type="ARBA" id="ARBA00022771"/>
    </source>
</evidence>
<feature type="compositionally biased region" description="Polar residues" evidence="15">
    <location>
        <begin position="1232"/>
        <end position="1242"/>
    </location>
</feature>
<proteinExistence type="predicted"/>
<dbReference type="EnsemblPlants" id="KQL11279">
    <property type="protein sequence ID" value="KQL11279"/>
    <property type="gene ID" value="SETIT_005707mg"/>
</dbReference>
<keyword evidence="20" id="KW-1185">Reference proteome</keyword>
<feature type="region of interest" description="Disordered" evidence="15">
    <location>
        <begin position="93"/>
        <end position="113"/>
    </location>
</feature>
<keyword evidence="10" id="KW-0862">Zinc</keyword>
<evidence type="ECO:0000256" key="14">
    <source>
        <dbReference type="SAM" id="Coils"/>
    </source>
</evidence>
<dbReference type="CDD" id="cd16702">
    <property type="entry name" value="RING_CH-C4HC3_MARCH6"/>
    <property type="match status" value="1"/>
</dbReference>
<dbReference type="eggNOG" id="KOG1609">
    <property type="taxonomic scope" value="Eukaryota"/>
</dbReference>
<feature type="transmembrane region" description="Helical" evidence="16">
    <location>
        <begin position="1058"/>
        <end position="1081"/>
    </location>
</feature>
<sequence>MVAWPMMRPAEIGFGDWCRREPRGWPRPRSGRPALSGDQGAAAALGSDPLIGREGEGRGKRQYVSRPKPNATRQIEPSREVRIFFLLSKEKKGSGLFTRPTPTDPPQLSHRDPASLTRLRKSPRFFPHLFAATSPHRLRPLSASPARSIGRRRRPSEPAMAEIAERAVPGELPEEPRPPPGEEEDEEEEEGDVCRICRNRGDEDHPLRYPCACSGSIKFVHQDCLLQWLDHSNSRQCEVCKHAFSFSPVYADNAPTRLPFQELIVGVGMKACHVFQFILRLAFVLSVWLMIIPFITYWIWRLTFVRSLGEAQRLFLSHISAQLILSDCLHGFLLSAIIVLIFLGATSLRDYIRHLRELGGHDAERDDGGRERHGARAVRRLAGPNNRVPADGNIDELAEAQGIGAGELLRRNAENVAARLERLEAQVEQMLDGLDDADGAEDVPFDELVGMQGPVFHLVENAITVLASNAIFLIVVIFVPFSLGRIVLYYLSWFFSSASTPMLAKMMPFTETAISIANDTLKSALNVVKNFSSDTNNEGVIGHVIEVVTQSLKINATGLSVIQGSGRGSLIKGTAIGSSYLSDLTTLAVGYMFIFCLVFLYIGSLALLRYARGERFTIGRLYGIATILEAIPSLCRQFFAGMKHLMTMVKVAFLLVIELGVFPLMCGWWLDVCTLKMLGTTIAQRVEFFTMSPLASSSIHWLVGIVYMLQISIFVSLLRGVLRNGVLYFLRDPADPNYNPFRDLIDDPVHKHARRVLLSVAVYGSLIVMLVFLPVKLAMRVAPSIFPLDITIFDPFTEIPVDVLLFQICIPFAIEHFKPRATIKSLLHHWFAAVGWALGLTDFLLPKPEENGAQENWNGRAERRDRGHVGRELVAPQVEQRMIQHVAAEDNGRGNPNEANDVAEEPDVDDQGDSEYGFVLRIVLLLVLAWMTLLIFNAGMIVIPISLGRLVFEAVPRLPITHGIKCNDLFSFSIGCYILWSAAAGTRYAIDYIRSRQLGILVQQICKWCSIVLKSSVLLSIWIFVIPVLIGLLFELLVIVPMRVPIDESPVFLLYQDWALGLIFLKIWTRLVMLDQMAPLVDESWRSKFERVRDDGFSRLRGLWVLHEIIMPIVTKLLTALCVPYVLARGVFPVLGYPLIVNSAVYRFAWLGCLIFSALFFCGKRFHVWFTNLHNTIRDDRYLIGRRLHNFGEDTPEPSESGATIGSDDQDRALVLQDHEEEMGLRLRRNNMRANQQPRLAA</sequence>
<feature type="transmembrane region" description="Helical" evidence="16">
    <location>
        <begin position="1102"/>
        <end position="1127"/>
    </location>
</feature>
<feature type="transmembrane region" description="Helical" evidence="16">
    <location>
        <begin position="319"/>
        <end position="343"/>
    </location>
</feature>
<dbReference type="Proteomes" id="UP000004995">
    <property type="component" value="Unassembled WGS sequence"/>
</dbReference>